<feature type="compositionally biased region" description="Low complexity" evidence="1">
    <location>
        <begin position="8"/>
        <end position="20"/>
    </location>
</feature>
<protein>
    <submittedName>
        <fullName evidence="2">Uncharacterized protein</fullName>
    </submittedName>
</protein>
<evidence type="ECO:0000313" key="3">
    <source>
        <dbReference type="Proteomes" id="UP001165092"/>
    </source>
</evidence>
<evidence type="ECO:0000313" key="2">
    <source>
        <dbReference type="EMBL" id="GLU47602.1"/>
    </source>
</evidence>
<accession>A0A9W6P5U8</accession>
<reference evidence="2" key="1">
    <citation type="submission" date="2023-02" db="EMBL/GenBank/DDBJ databases">
        <title>Nocardiopsis ansamitocini NBRC 112285.</title>
        <authorList>
            <person name="Ichikawa N."/>
            <person name="Sato H."/>
            <person name="Tonouchi N."/>
        </authorList>
    </citation>
    <scope>NUCLEOTIDE SEQUENCE</scope>
    <source>
        <strain evidence="2">NBRC 112285</strain>
    </source>
</reference>
<name>A0A9W6P5U8_9ACTN</name>
<dbReference type="AlphaFoldDB" id="A0A9W6P5U8"/>
<dbReference type="EMBL" id="BSQG01000002">
    <property type="protein sequence ID" value="GLU47602.1"/>
    <property type="molecule type" value="Genomic_DNA"/>
</dbReference>
<feature type="region of interest" description="Disordered" evidence="1">
    <location>
        <begin position="1"/>
        <end position="24"/>
    </location>
</feature>
<proteinExistence type="predicted"/>
<evidence type="ECO:0000256" key="1">
    <source>
        <dbReference type="SAM" id="MobiDB-lite"/>
    </source>
</evidence>
<dbReference type="Proteomes" id="UP001165092">
    <property type="component" value="Unassembled WGS sequence"/>
</dbReference>
<organism evidence="2 3">
    <name type="scientific">Nocardiopsis ansamitocini</name>
    <dbReference type="NCBI Taxonomy" id="1670832"/>
    <lineage>
        <taxon>Bacteria</taxon>
        <taxon>Bacillati</taxon>
        <taxon>Actinomycetota</taxon>
        <taxon>Actinomycetes</taxon>
        <taxon>Streptosporangiales</taxon>
        <taxon>Nocardiopsidaceae</taxon>
        <taxon>Nocardiopsis</taxon>
    </lineage>
</organism>
<comment type="caution">
    <text evidence="2">The sequence shown here is derived from an EMBL/GenBank/DDBJ whole genome shotgun (WGS) entry which is preliminary data.</text>
</comment>
<sequence>MHRRKVPAAEAGAAPTTATTRDISNPRAIEKATDLLRAKADMRLLVNDGARNPGARGERTVKGY</sequence>
<keyword evidence="3" id="KW-1185">Reference proteome</keyword>
<gene>
    <name evidence="2" type="ORF">Nans01_19530</name>
</gene>